<gene>
    <name evidence="2" type="ORF">EL17_07805</name>
</gene>
<feature type="transmembrane region" description="Helical" evidence="1">
    <location>
        <begin position="6"/>
        <end position="23"/>
    </location>
</feature>
<proteinExistence type="predicted"/>
<organism evidence="2 3">
    <name type="scientific">Anditalea andensis</name>
    <dbReference type="NCBI Taxonomy" id="1048983"/>
    <lineage>
        <taxon>Bacteria</taxon>
        <taxon>Pseudomonadati</taxon>
        <taxon>Bacteroidota</taxon>
        <taxon>Cytophagia</taxon>
        <taxon>Cytophagales</taxon>
        <taxon>Cytophagaceae</taxon>
        <taxon>Anditalea</taxon>
    </lineage>
</organism>
<protein>
    <recommendedName>
        <fullName evidence="4">Transmembrane protein</fullName>
    </recommendedName>
</protein>
<dbReference type="OrthoDB" id="897258at2"/>
<dbReference type="STRING" id="1048983.EL17_07805"/>
<dbReference type="RefSeq" id="WP_035072787.1">
    <property type="nucleotide sequence ID" value="NZ_JMIH01000016.1"/>
</dbReference>
<reference evidence="2 3" key="1">
    <citation type="submission" date="2014-04" db="EMBL/GenBank/DDBJ databases">
        <title>Characterization and application of a salt tolerant electro-active bacterium.</title>
        <authorList>
            <person name="Yang L."/>
            <person name="Wei S."/>
            <person name="Tay Q.X.M."/>
        </authorList>
    </citation>
    <scope>NUCLEOTIDE SEQUENCE [LARGE SCALE GENOMIC DNA]</scope>
    <source>
        <strain evidence="2 3">LY1</strain>
    </source>
</reference>
<dbReference type="AlphaFoldDB" id="A0A074L2E6"/>
<evidence type="ECO:0008006" key="4">
    <source>
        <dbReference type="Google" id="ProtNLM"/>
    </source>
</evidence>
<evidence type="ECO:0000313" key="3">
    <source>
        <dbReference type="Proteomes" id="UP000027821"/>
    </source>
</evidence>
<name>A0A074L2E6_9BACT</name>
<dbReference type="eggNOG" id="ENOG5033DJF">
    <property type="taxonomic scope" value="Bacteria"/>
</dbReference>
<feature type="transmembrane region" description="Helical" evidence="1">
    <location>
        <begin position="54"/>
        <end position="77"/>
    </location>
</feature>
<comment type="caution">
    <text evidence="2">The sequence shown here is derived from an EMBL/GenBank/DDBJ whole genome shotgun (WGS) entry which is preliminary data.</text>
</comment>
<evidence type="ECO:0000256" key="1">
    <source>
        <dbReference type="SAM" id="Phobius"/>
    </source>
</evidence>
<keyword evidence="1" id="KW-0472">Membrane</keyword>
<feature type="transmembrane region" description="Helical" evidence="1">
    <location>
        <begin position="30"/>
        <end position="48"/>
    </location>
</feature>
<accession>A0A074L2E6</accession>
<dbReference type="EMBL" id="JMIH01000016">
    <property type="protein sequence ID" value="KEO74043.1"/>
    <property type="molecule type" value="Genomic_DNA"/>
</dbReference>
<keyword evidence="1" id="KW-0812">Transmembrane</keyword>
<evidence type="ECO:0000313" key="2">
    <source>
        <dbReference type="EMBL" id="KEO74043.1"/>
    </source>
</evidence>
<keyword evidence="1" id="KW-1133">Transmembrane helix</keyword>
<feature type="transmembrane region" description="Helical" evidence="1">
    <location>
        <begin position="105"/>
        <end position="128"/>
    </location>
</feature>
<sequence>MEIFGAIIVALVISSIFYFAVDVRGPWGSFWTFFIIVLLVVWAASLWIVPFGYIYWEIAWIPLFFIGLVIAFLLAALTSTPPDKLRSNSKGSDIVNTEKEPERTYAAIGLLFWVFIGLMLVAIIAGYATDPRVNVTF</sequence>
<dbReference type="Proteomes" id="UP000027821">
    <property type="component" value="Unassembled WGS sequence"/>
</dbReference>
<keyword evidence="3" id="KW-1185">Reference proteome</keyword>